<evidence type="ECO:0000313" key="1">
    <source>
        <dbReference type="EMBL" id="OGE04787.1"/>
    </source>
</evidence>
<evidence type="ECO:0000313" key="2">
    <source>
        <dbReference type="Proteomes" id="UP000178369"/>
    </source>
</evidence>
<sequence>MSERKFQQSISDKEAIELELWESDVEDGEKLGQSEFDNETKENRHAVADTVFEVDPSSKSLTGRTPERLEQETGIPKEELFPEGKDIIYVGDPWQRMGVELDNEHIFIRVVAK</sequence>
<protein>
    <submittedName>
        <fullName evidence="1">Uncharacterized protein</fullName>
    </submittedName>
</protein>
<comment type="caution">
    <text evidence="1">The sequence shown here is derived from an EMBL/GenBank/DDBJ whole genome shotgun (WGS) entry which is preliminary data.</text>
</comment>
<reference evidence="1 2" key="1">
    <citation type="journal article" date="2016" name="Nat. Commun.">
        <title>Thousands of microbial genomes shed light on interconnected biogeochemical processes in an aquifer system.</title>
        <authorList>
            <person name="Anantharaman K."/>
            <person name="Brown C.T."/>
            <person name="Hug L.A."/>
            <person name="Sharon I."/>
            <person name="Castelle C.J."/>
            <person name="Probst A.J."/>
            <person name="Thomas B.C."/>
            <person name="Singh A."/>
            <person name="Wilkins M.J."/>
            <person name="Karaoz U."/>
            <person name="Brodie E.L."/>
            <person name="Williams K.H."/>
            <person name="Hubbard S.S."/>
            <person name="Banfield J.F."/>
        </authorList>
    </citation>
    <scope>NUCLEOTIDE SEQUENCE [LARGE SCALE GENOMIC DNA]</scope>
</reference>
<name>A0A1F5HKX5_9BACT</name>
<proteinExistence type="predicted"/>
<dbReference type="EMBL" id="MFBL01000025">
    <property type="protein sequence ID" value="OGE04787.1"/>
    <property type="molecule type" value="Genomic_DNA"/>
</dbReference>
<accession>A0A1F5HKX5</accession>
<gene>
    <name evidence="1" type="ORF">A3F45_00665</name>
</gene>
<dbReference type="AlphaFoldDB" id="A0A1F5HKX5"/>
<dbReference type="Proteomes" id="UP000178369">
    <property type="component" value="Unassembled WGS sequence"/>
</dbReference>
<organism evidence="1 2">
    <name type="scientific">Candidatus Curtissbacteria bacterium RIFCSPHIGHO2_12_FULL_41_17</name>
    <dbReference type="NCBI Taxonomy" id="1797722"/>
    <lineage>
        <taxon>Bacteria</taxon>
        <taxon>Candidatus Curtissiibacteriota</taxon>
    </lineage>
</organism>